<sequence length="366" mass="41762">MNKLKKTIWEVPKELTSPYDIYTSDFRQSSTDTKQCDKIKVISWNLERGYKKDDIITELKNIDADILILQELDIGCERTNFINLPLEIAKSLSLSLIFVPEFKEFSSPIRPKSNQGGGIHGNALLTKFNYSKIFSVKHTPVFDWNEDKGMSYQEPREGGRVAVGAIIDTPLGQILTYSTHLEPFGGCKQRQAQIDDVLKSAQDELSQQQNESNINKKIVSILIGGDFNTMLSGIGRLSFYFLPLQPTLSLNSIKQRRLHHFGHTEAECLDQHIRSWVQGKIDKKQKDDDNAIHPLLQNITDPFNKNGSEWTYSAYNGLFQHKLDFIYYSPQNEYDRKQGLGLRCIEKNIGTGKESDHQFITISLAL</sequence>
<dbReference type="PANTHER" id="PTHR12121:SF36">
    <property type="entry name" value="ENDONUCLEASE_EXONUCLEASE_PHOSPHATASE DOMAIN-CONTAINING PROTEIN"/>
    <property type="match status" value="1"/>
</dbReference>
<gene>
    <name evidence="2" type="ORF">EZS28_021213</name>
</gene>
<reference evidence="2 3" key="1">
    <citation type="submission" date="2019-03" db="EMBL/GenBank/DDBJ databases">
        <title>Single cell metagenomics reveals metabolic interactions within the superorganism composed of flagellate Streblomastix strix and complex community of Bacteroidetes bacteria on its surface.</title>
        <authorList>
            <person name="Treitli S.C."/>
            <person name="Kolisko M."/>
            <person name="Husnik F."/>
            <person name="Keeling P."/>
            <person name="Hampl V."/>
        </authorList>
    </citation>
    <scope>NUCLEOTIDE SEQUENCE [LARGE SCALE GENOMIC DNA]</scope>
    <source>
        <strain evidence="2">ST1C</strain>
    </source>
</reference>
<evidence type="ECO:0000313" key="3">
    <source>
        <dbReference type="Proteomes" id="UP000324800"/>
    </source>
</evidence>
<dbReference type="SUPFAM" id="SSF56219">
    <property type="entry name" value="DNase I-like"/>
    <property type="match status" value="1"/>
</dbReference>
<accession>A0A5J4VL01</accession>
<feature type="domain" description="Endonuclease/exonuclease/phosphatase" evidence="1">
    <location>
        <begin position="42"/>
        <end position="357"/>
    </location>
</feature>
<dbReference type="AlphaFoldDB" id="A0A5J4VL01"/>
<dbReference type="EMBL" id="SNRW01006341">
    <property type="protein sequence ID" value="KAA6383261.1"/>
    <property type="molecule type" value="Genomic_DNA"/>
</dbReference>
<dbReference type="GO" id="GO:0000175">
    <property type="term" value="F:3'-5'-RNA exonuclease activity"/>
    <property type="evidence" value="ECO:0007669"/>
    <property type="project" value="TreeGrafter"/>
</dbReference>
<protein>
    <recommendedName>
        <fullName evidence="1">Endonuclease/exonuclease/phosphatase domain-containing protein</fullName>
    </recommendedName>
</protein>
<dbReference type="Proteomes" id="UP000324800">
    <property type="component" value="Unassembled WGS sequence"/>
</dbReference>
<dbReference type="InterPro" id="IPR005135">
    <property type="entry name" value="Endo/exonuclease/phosphatase"/>
</dbReference>
<evidence type="ECO:0000259" key="1">
    <source>
        <dbReference type="Pfam" id="PF03372"/>
    </source>
</evidence>
<dbReference type="PANTHER" id="PTHR12121">
    <property type="entry name" value="CARBON CATABOLITE REPRESSOR PROTEIN 4"/>
    <property type="match status" value="1"/>
</dbReference>
<dbReference type="OrthoDB" id="200415at2759"/>
<name>A0A5J4VL01_9EUKA</name>
<proteinExistence type="predicted"/>
<dbReference type="InterPro" id="IPR036691">
    <property type="entry name" value="Endo/exonu/phosph_ase_sf"/>
</dbReference>
<dbReference type="Gene3D" id="3.60.10.10">
    <property type="entry name" value="Endonuclease/exonuclease/phosphatase"/>
    <property type="match status" value="1"/>
</dbReference>
<comment type="caution">
    <text evidence="2">The sequence shown here is derived from an EMBL/GenBank/DDBJ whole genome shotgun (WGS) entry which is preliminary data.</text>
</comment>
<dbReference type="InterPro" id="IPR050410">
    <property type="entry name" value="CCR4/nocturin_mRNA_transcr"/>
</dbReference>
<dbReference type="Pfam" id="PF03372">
    <property type="entry name" value="Exo_endo_phos"/>
    <property type="match status" value="1"/>
</dbReference>
<evidence type="ECO:0000313" key="2">
    <source>
        <dbReference type="EMBL" id="KAA6383261.1"/>
    </source>
</evidence>
<organism evidence="2 3">
    <name type="scientific">Streblomastix strix</name>
    <dbReference type="NCBI Taxonomy" id="222440"/>
    <lineage>
        <taxon>Eukaryota</taxon>
        <taxon>Metamonada</taxon>
        <taxon>Preaxostyla</taxon>
        <taxon>Oxymonadida</taxon>
        <taxon>Streblomastigidae</taxon>
        <taxon>Streblomastix</taxon>
    </lineage>
</organism>